<evidence type="ECO:0000256" key="13">
    <source>
        <dbReference type="SAM" id="SignalP"/>
    </source>
</evidence>
<dbReference type="CDD" id="cd16890">
    <property type="entry name" value="lyz_i"/>
    <property type="match status" value="1"/>
</dbReference>
<dbReference type="SUPFAM" id="SSF53955">
    <property type="entry name" value="Lysozyme-like"/>
    <property type="match status" value="1"/>
</dbReference>
<reference evidence="14" key="1">
    <citation type="submission" date="2010-11" db="EMBL/GenBank/DDBJ databases">
        <title>Cloning and expression of lysozyme of Cyclina sinensis.</title>
        <authorList>
            <person name="Pan B."/>
            <person name="Song X."/>
            <person name="Gao W."/>
        </authorList>
    </citation>
    <scope>NUCLEOTIDE SEQUENCE</scope>
    <source>
        <tissue evidence="14">Whole body</tissue>
    </source>
</reference>
<dbReference type="SMR" id="G9BNP4"/>
<feature type="active site" description="Nucleophile" evidence="11">
    <location>
        <position position="88"/>
    </location>
</feature>
<feature type="disulfide bond" evidence="12">
    <location>
        <begin position="74"/>
        <end position="80"/>
    </location>
</feature>
<evidence type="ECO:0000256" key="11">
    <source>
        <dbReference type="PIRSR" id="PIRSR608597-1"/>
    </source>
</evidence>
<comment type="catalytic activity">
    <reaction evidence="1">
        <text>Hydrolysis of (1-&gt;4)-beta-linkages between N-acetylmuramic acid and N-acetyl-D-glucosamine residues in a peptidoglycan and between N-acetyl-D-glucosamine residues in chitodextrins.</text>
        <dbReference type="EC" id="3.2.1.17"/>
    </reaction>
</comment>
<protein>
    <recommendedName>
        <fullName evidence="3">lysozyme</fullName>
        <ecNumber evidence="3">3.2.1.17</ecNumber>
    </recommendedName>
</protein>
<evidence type="ECO:0000256" key="5">
    <source>
        <dbReference type="ARBA" id="ARBA00022529"/>
    </source>
</evidence>
<evidence type="ECO:0000256" key="6">
    <source>
        <dbReference type="ARBA" id="ARBA00022638"/>
    </source>
</evidence>
<dbReference type="InterPro" id="IPR023346">
    <property type="entry name" value="Lysozyme-like_dom_sf"/>
</dbReference>
<evidence type="ECO:0000256" key="8">
    <source>
        <dbReference type="ARBA" id="ARBA00023022"/>
    </source>
</evidence>
<sequence>MFVFTLVSVLVACSSSARGFLEETSVQETLREVIYEDQENGDLFNDTLIEPWGDDDGVEFARGMVSQKCLQCICLIESGCRNVGCKMDMGSYSCGYFQIKEPYWIDCGKPGSSWKACSADKTCASKCVQNYMKRYARWAHCPLRCEGFAREHNGGPRGCKSGSTIGYWQRLQRIRGCHGVQ</sequence>
<dbReference type="GO" id="GO:0031640">
    <property type="term" value="P:killing of cells of another organism"/>
    <property type="evidence" value="ECO:0007669"/>
    <property type="project" value="UniProtKB-KW"/>
</dbReference>
<dbReference type="GO" id="GO:0003796">
    <property type="term" value="F:lysozyme activity"/>
    <property type="evidence" value="ECO:0007669"/>
    <property type="project" value="UniProtKB-EC"/>
</dbReference>
<evidence type="ECO:0000256" key="1">
    <source>
        <dbReference type="ARBA" id="ARBA00000632"/>
    </source>
</evidence>
<name>G9BNP4_CYCSN</name>
<feature type="disulfide bond" evidence="12">
    <location>
        <begin position="107"/>
        <end position="127"/>
    </location>
</feature>
<dbReference type="MEROPS" id="S81.001"/>
<accession>G9BNP4</accession>
<dbReference type="PANTHER" id="PTHR11195:SF13">
    <property type="entry name" value="INVERTEBRATE-TYPE LYSOZYME 2-RELATED"/>
    <property type="match status" value="1"/>
</dbReference>
<dbReference type="PROSITE" id="PS51909">
    <property type="entry name" value="LYSOZYME_I"/>
    <property type="match status" value="1"/>
</dbReference>
<feature type="disulfide bond" evidence="12">
    <location>
        <begin position="72"/>
        <end position="177"/>
    </location>
</feature>
<keyword evidence="6" id="KW-0081">Bacteriolytic enzyme</keyword>
<dbReference type="EMBL" id="HQ651175">
    <property type="protein sequence ID" value="AET13645.1"/>
    <property type="molecule type" value="Genomic_DNA"/>
</dbReference>
<comment type="subcellular location">
    <subcellularLocation>
        <location evidence="2">Secreted</location>
    </subcellularLocation>
</comment>
<evidence type="ECO:0000256" key="3">
    <source>
        <dbReference type="ARBA" id="ARBA00012732"/>
    </source>
</evidence>
<feature type="disulfide bond" evidence="12">
    <location>
        <begin position="141"/>
        <end position="159"/>
    </location>
</feature>
<keyword evidence="8" id="KW-0044">Antibiotic</keyword>
<keyword evidence="9 12" id="KW-1015">Disulfide bond</keyword>
<keyword evidence="13" id="KW-0732">Signal</keyword>
<feature type="chain" id="PRO_5003520120" description="lysozyme" evidence="13">
    <location>
        <begin position="20"/>
        <end position="181"/>
    </location>
</feature>
<evidence type="ECO:0000313" key="14">
    <source>
        <dbReference type="EMBL" id="AET13645.1"/>
    </source>
</evidence>
<dbReference type="PANTHER" id="PTHR11195">
    <property type="entry name" value="DESTABILASE-RELATED"/>
    <property type="match status" value="1"/>
</dbReference>
<feature type="disulfide bond" evidence="12">
    <location>
        <begin position="85"/>
        <end position="94"/>
    </location>
</feature>
<evidence type="ECO:0000256" key="10">
    <source>
        <dbReference type="ARBA" id="ARBA00023295"/>
    </source>
</evidence>
<feature type="signal peptide" evidence="13">
    <location>
        <begin position="1"/>
        <end position="19"/>
    </location>
</feature>
<evidence type="ECO:0000256" key="2">
    <source>
        <dbReference type="ARBA" id="ARBA00004613"/>
    </source>
</evidence>
<proteinExistence type="predicted"/>
<evidence type="ECO:0000256" key="7">
    <source>
        <dbReference type="ARBA" id="ARBA00022801"/>
    </source>
</evidence>
<evidence type="ECO:0000256" key="12">
    <source>
        <dbReference type="PIRSR" id="PIRSR608597-3"/>
    </source>
</evidence>
<keyword evidence="10" id="KW-0326">Glycosidase</keyword>
<dbReference type="GO" id="GO:0005576">
    <property type="term" value="C:extracellular region"/>
    <property type="evidence" value="ECO:0007669"/>
    <property type="project" value="UniProtKB-SubCell"/>
</dbReference>
<organism evidence="14">
    <name type="scientific">Cyclina sinensis</name>
    <name type="common">Venus clam</name>
    <dbReference type="NCBI Taxonomy" id="120566"/>
    <lineage>
        <taxon>Eukaryota</taxon>
        <taxon>Metazoa</taxon>
        <taxon>Spiralia</taxon>
        <taxon>Lophotrochozoa</taxon>
        <taxon>Mollusca</taxon>
        <taxon>Bivalvia</taxon>
        <taxon>Autobranchia</taxon>
        <taxon>Heteroconchia</taxon>
        <taxon>Euheterodonta</taxon>
        <taxon>Imparidentia</taxon>
        <taxon>Neoheterodontei</taxon>
        <taxon>Venerida</taxon>
        <taxon>Veneroidea</taxon>
        <taxon>Veneridae</taxon>
        <taxon>Cyclina</taxon>
    </lineage>
</organism>
<feature type="disulfide bond" evidence="12">
    <location>
        <begin position="69"/>
        <end position="145"/>
    </location>
</feature>
<dbReference type="AlphaFoldDB" id="G9BNP4"/>
<dbReference type="GO" id="GO:0004568">
    <property type="term" value="F:chitinase activity"/>
    <property type="evidence" value="ECO:0007669"/>
    <property type="project" value="UniProtKB-ARBA"/>
</dbReference>
<evidence type="ECO:0000256" key="9">
    <source>
        <dbReference type="ARBA" id="ARBA00023157"/>
    </source>
</evidence>
<keyword evidence="7" id="KW-0378">Hydrolase</keyword>
<keyword evidence="5" id="KW-0929">Antimicrobial</keyword>
<evidence type="ECO:0000256" key="4">
    <source>
        <dbReference type="ARBA" id="ARBA00022525"/>
    </source>
</evidence>
<dbReference type="GO" id="GO:0042742">
    <property type="term" value="P:defense response to bacterium"/>
    <property type="evidence" value="ECO:0007669"/>
    <property type="project" value="UniProtKB-KW"/>
</dbReference>
<dbReference type="EC" id="3.2.1.17" evidence="3"/>
<feature type="disulfide bond" evidence="12">
    <location>
        <begin position="117"/>
        <end position="123"/>
    </location>
</feature>
<keyword evidence="4" id="KW-0964">Secreted</keyword>
<feature type="active site" description="Proton donor" evidence="11">
    <location>
        <position position="77"/>
    </location>
</feature>
<dbReference type="FunFam" id="1.10.530.10:FF:000023">
    <property type="entry name" value="Invertebrate-type lysozyme"/>
    <property type="match status" value="1"/>
</dbReference>
<dbReference type="Gene3D" id="1.10.530.10">
    <property type="match status" value="1"/>
</dbReference>
<dbReference type="Pfam" id="PF05497">
    <property type="entry name" value="Destabilase"/>
    <property type="match status" value="1"/>
</dbReference>
<dbReference type="InterPro" id="IPR008597">
    <property type="entry name" value="Invert_lysozyme"/>
</dbReference>